<protein>
    <submittedName>
        <fullName evidence="2">Uncharacterized protein</fullName>
    </submittedName>
</protein>
<comment type="caution">
    <text evidence="2">The sequence shown here is derived from an EMBL/GenBank/DDBJ whole genome shotgun (WGS) entry which is preliminary data.</text>
</comment>
<accession>A0ABX0IR86</accession>
<keyword evidence="1" id="KW-0732">Signal</keyword>
<reference evidence="2" key="1">
    <citation type="submission" date="2019-05" db="EMBL/GenBank/DDBJ databases">
        <authorList>
            <person name="Lianzixin W."/>
        </authorList>
    </citation>
    <scope>NUCLEOTIDE SEQUENCE</scope>
    <source>
        <strain evidence="2">EC11</strain>
    </source>
</reference>
<organism evidence="2 3">
    <name type="scientific">Flavobacterium jejuense</name>
    <dbReference type="NCBI Taxonomy" id="1544455"/>
    <lineage>
        <taxon>Bacteria</taxon>
        <taxon>Pseudomonadati</taxon>
        <taxon>Bacteroidota</taxon>
        <taxon>Flavobacteriia</taxon>
        <taxon>Flavobacteriales</taxon>
        <taxon>Flavobacteriaceae</taxon>
        <taxon>Flavobacterium</taxon>
    </lineage>
</organism>
<feature type="chain" id="PRO_5047504489" evidence="1">
    <location>
        <begin position="21"/>
        <end position="110"/>
    </location>
</feature>
<evidence type="ECO:0000313" key="2">
    <source>
        <dbReference type="EMBL" id="NHN26345.1"/>
    </source>
</evidence>
<dbReference type="RefSeq" id="WP_140962676.1">
    <property type="nucleotide sequence ID" value="NZ_VEVQ02000007.1"/>
</dbReference>
<name>A0ABX0IR86_9FLAO</name>
<evidence type="ECO:0000313" key="3">
    <source>
        <dbReference type="Proteomes" id="UP000817854"/>
    </source>
</evidence>
<feature type="signal peptide" evidence="1">
    <location>
        <begin position="1"/>
        <end position="20"/>
    </location>
</feature>
<sequence>MKKLVFGLIATVLFSFTASANNTAEVNPVQKEITNYVLDGKSYSPFEFSKLSAETLEDAKACTVTVNVTVNTPSGPQTFTTTETFEASWLGCLAAKVAAFLASIWQPSVN</sequence>
<dbReference type="Proteomes" id="UP000817854">
    <property type="component" value="Unassembled WGS sequence"/>
</dbReference>
<dbReference type="EMBL" id="VEVQ02000007">
    <property type="protein sequence ID" value="NHN26345.1"/>
    <property type="molecule type" value="Genomic_DNA"/>
</dbReference>
<proteinExistence type="predicted"/>
<keyword evidence="3" id="KW-1185">Reference proteome</keyword>
<evidence type="ECO:0000256" key="1">
    <source>
        <dbReference type="SAM" id="SignalP"/>
    </source>
</evidence>
<gene>
    <name evidence="2" type="ORF">FIA58_011705</name>
</gene>
<reference evidence="2" key="2">
    <citation type="submission" date="2020-02" db="EMBL/GenBank/DDBJ databases">
        <title>Flavobacterium profundi sp. nov., isolated from a deep-sea seamount.</title>
        <authorList>
            <person name="Zhang D.-C."/>
        </authorList>
    </citation>
    <scope>NUCLEOTIDE SEQUENCE</scope>
    <source>
        <strain evidence="2">EC11</strain>
    </source>
</reference>